<sequence length="349" mass="40525">MKKFLFSFMLIAGLLTLSGCGQKEDENALVILNYGKYIEPDVIQQFEKETGITIKYEEYESPEEMYTKYKAGSIKYDLICTSDYMIQKLINEGEVLEMDYDNIPLYENIDPTYVEFSKAFDSETKYTLPYFFGTLGILYNKTMVDEADMDSWNVLWNPKYKGQIIMENSVRDTFVPALRLLDYSINTTDEDELNEALSMLCDQKDLVYSYLVDSSADEMIAGNAAMALIYSGEAAYAQDYNDDLDYVVPKEGSNMWMDSWFIPKTCQHKDAAEQFLNYLCREDIGMENFDYVWYATPNTAVYDELDEEVQESTTIFSDQETLENCEIFNSLDVPATETYDYLWKKLKSY</sequence>
<dbReference type="Gene3D" id="3.40.190.10">
    <property type="entry name" value="Periplasmic binding protein-like II"/>
    <property type="match status" value="2"/>
</dbReference>
<dbReference type="GO" id="GO:0015846">
    <property type="term" value="P:polyamine transport"/>
    <property type="evidence" value="ECO:0007669"/>
    <property type="project" value="InterPro"/>
</dbReference>
<evidence type="ECO:0000313" key="6">
    <source>
        <dbReference type="EMBL" id="MCC2241491.1"/>
    </source>
</evidence>
<dbReference type="PANTHER" id="PTHR30222">
    <property type="entry name" value="SPERMIDINE/PUTRESCINE-BINDING PERIPLASMIC PROTEIN"/>
    <property type="match status" value="1"/>
</dbReference>
<gene>
    <name evidence="6" type="ORF">LKD47_04115</name>
</gene>
<dbReference type="Pfam" id="PF13416">
    <property type="entry name" value="SBP_bac_8"/>
    <property type="match status" value="1"/>
</dbReference>
<dbReference type="RefSeq" id="WP_227709754.1">
    <property type="nucleotide sequence ID" value="NZ_JAJEQW010000003.1"/>
</dbReference>
<keyword evidence="3" id="KW-0732">Signal</keyword>
<evidence type="ECO:0000256" key="5">
    <source>
        <dbReference type="PIRSR" id="PIRSR019574-1"/>
    </source>
</evidence>
<dbReference type="GO" id="GO:0019808">
    <property type="term" value="F:polyamine binding"/>
    <property type="evidence" value="ECO:0007669"/>
    <property type="project" value="InterPro"/>
</dbReference>
<dbReference type="Proteomes" id="UP001198893">
    <property type="component" value="Unassembled WGS sequence"/>
</dbReference>
<dbReference type="EMBL" id="JAJEQW010000003">
    <property type="protein sequence ID" value="MCC2241491.1"/>
    <property type="molecule type" value="Genomic_DNA"/>
</dbReference>
<dbReference type="GO" id="GO:0042597">
    <property type="term" value="C:periplasmic space"/>
    <property type="evidence" value="ECO:0007669"/>
    <property type="project" value="UniProtKB-SubCell"/>
</dbReference>
<proteinExistence type="predicted"/>
<evidence type="ECO:0000256" key="4">
    <source>
        <dbReference type="ARBA" id="ARBA00022764"/>
    </source>
</evidence>
<reference evidence="6" key="1">
    <citation type="submission" date="2021-10" db="EMBL/GenBank/DDBJ databases">
        <title>Anaerobic single-cell dispensing facilitates the cultivation of human gut bacteria.</title>
        <authorList>
            <person name="Afrizal A."/>
        </authorList>
    </citation>
    <scope>NUCLEOTIDE SEQUENCE</scope>
    <source>
        <strain evidence="6">CLA-AA-H204</strain>
    </source>
</reference>
<dbReference type="InterPro" id="IPR006059">
    <property type="entry name" value="SBP"/>
</dbReference>
<dbReference type="PANTHER" id="PTHR30222:SF17">
    <property type="entry name" value="SPERMIDINE_PUTRESCINE-BINDING PERIPLASMIC PROTEIN"/>
    <property type="match status" value="1"/>
</dbReference>
<dbReference type="PRINTS" id="PR00909">
    <property type="entry name" value="SPERMDNBNDNG"/>
</dbReference>
<dbReference type="CDD" id="cd13663">
    <property type="entry name" value="PBP2_PotD_PotF_like_2"/>
    <property type="match status" value="1"/>
</dbReference>
<dbReference type="PIRSF" id="PIRSF019574">
    <property type="entry name" value="Periplasmic_polyamine_BP"/>
    <property type="match status" value="1"/>
</dbReference>
<evidence type="ECO:0000313" key="7">
    <source>
        <dbReference type="Proteomes" id="UP001198893"/>
    </source>
</evidence>
<keyword evidence="4" id="KW-0574">Periplasm</keyword>
<evidence type="ECO:0000256" key="1">
    <source>
        <dbReference type="ARBA" id="ARBA00004418"/>
    </source>
</evidence>
<dbReference type="AlphaFoldDB" id="A0AAW4W9P2"/>
<evidence type="ECO:0000256" key="2">
    <source>
        <dbReference type="ARBA" id="ARBA00022448"/>
    </source>
</evidence>
<comment type="caution">
    <text evidence="6">The sequence shown here is derived from an EMBL/GenBank/DDBJ whole genome shotgun (WGS) entry which is preliminary data.</text>
</comment>
<evidence type="ECO:0000256" key="3">
    <source>
        <dbReference type="ARBA" id="ARBA00022729"/>
    </source>
</evidence>
<comment type="subcellular location">
    <subcellularLocation>
        <location evidence="1">Periplasm</location>
    </subcellularLocation>
</comment>
<name>A0AAW4W9P2_9FIRM</name>
<dbReference type="InterPro" id="IPR001188">
    <property type="entry name" value="Sperm_putr-bd"/>
</dbReference>
<organism evidence="6 7">
    <name type="scientific">Roseburia amylophila</name>
    <dbReference type="NCBI Taxonomy" id="2981794"/>
    <lineage>
        <taxon>Bacteria</taxon>
        <taxon>Bacillati</taxon>
        <taxon>Bacillota</taxon>
        <taxon>Clostridia</taxon>
        <taxon>Lachnospirales</taxon>
        <taxon>Lachnospiraceae</taxon>
        <taxon>Roseburia</taxon>
    </lineage>
</organism>
<feature type="binding site" evidence="5">
    <location>
        <position position="84"/>
    </location>
    <ligand>
        <name>spermidine</name>
        <dbReference type="ChEBI" id="CHEBI:57834"/>
    </ligand>
</feature>
<dbReference type="PROSITE" id="PS51257">
    <property type="entry name" value="PROKAR_LIPOPROTEIN"/>
    <property type="match status" value="1"/>
</dbReference>
<protein>
    <submittedName>
        <fullName evidence="6">ABC transporter substrate-binding protein</fullName>
    </submittedName>
</protein>
<dbReference type="SUPFAM" id="SSF53850">
    <property type="entry name" value="Periplasmic binding protein-like II"/>
    <property type="match status" value="1"/>
</dbReference>
<keyword evidence="2" id="KW-0813">Transport</keyword>
<accession>A0AAW4W9P2</accession>